<keyword evidence="1 2" id="KW-0238">DNA-binding</keyword>
<dbReference type="Gene3D" id="1.10.357.10">
    <property type="entry name" value="Tetracycline Repressor, domain 2"/>
    <property type="match status" value="1"/>
</dbReference>
<dbReference type="InterPro" id="IPR050624">
    <property type="entry name" value="HTH-type_Tx_Regulator"/>
</dbReference>
<name>A0A095YA75_9FIRM</name>
<dbReference type="eggNOG" id="COG1309">
    <property type="taxonomic scope" value="Bacteria"/>
</dbReference>
<evidence type="ECO:0000313" key="4">
    <source>
        <dbReference type="EMBL" id="KGF03502.1"/>
    </source>
</evidence>
<dbReference type="RefSeq" id="WP_000079886.1">
    <property type="nucleotide sequence ID" value="NZ_JRMW01000038.1"/>
</dbReference>
<dbReference type="SUPFAM" id="SSF46689">
    <property type="entry name" value="Homeodomain-like"/>
    <property type="match status" value="1"/>
</dbReference>
<dbReference type="OrthoDB" id="494991at2"/>
<dbReference type="EMBL" id="JRMW01000038">
    <property type="protein sequence ID" value="KGF03502.1"/>
    <property type="molecule type" value="Genomic_DNA"/>
</dbReference>
<organism evidence="4 5">
    <name type="scientific">Anaerococcus lactolyticus S7-1-13</name>
    <dbReference type="NCBI Taxonomy" id="1284686"/>
    <lineage>
        <taxon>Bacteria</taxon>
        <taxon>Bacillati</taxon>
        <taxon>Bacillota</taxon>
        <taxon>Tissierellia</taxon>
        <taxon>Tissierellales</taxon>
        <taxon>Peptoniphilaceae</taxon>
        <taxon>Anaerococcus</taxon>
    </lineage>
</organism>
<dbReference type="Proteomes" id="UP000029579">
    <property type="component" value="Unassembled WGS sequence"/>
</dbReference>
<dbReference type="InterPro" id="IPR009057">
    <property type="entry name" value="Homeodomain-like_sf"/>
</dbReference>
<dbReference type="PANTHER" id="PTHR43479:SF11">
    <property type="entry name" value="ACREF_ENVCD OPERON REPRESSOR-RELATED"/>
    <property type="match status" value="1"/>
</dbReference>
<evidence type="ECO:0000259" key="3">
    <source>
        <dbReference type="PROSITE" id="PS50977"/>
    </source>
</evidence>
<evidence type="ECO:0000256" key="1">
    <source>
        <dbReference type="ARBA" id="ARBA00023125"/>
    </source>
</evidence>
<dbReference type="InterPro" id="IPR001647">
    <property type="entry name" value="HTH_TetR"/>
</dbReference>
<feature type="domain" description="HTH tetR-type" evidence="3">
    <location>
        <begin position="7"/>
        <end position="67"/>
    </location>
</feature>
<evidence type="ECO:0000313" key="5">
    <source>
        <dbReference type="Proteomes" id="UP000029579"/>
    </source>
</evidence>
<proteinExistence type="predicted"/>
<dbReference type="Pfam" id="PF00440">
    <property type="entry name" value="TetR_N"/>
    <property type="match status" value="1"/>
</dbReference>
<dbReference type="PANTHER" id="PTHR43479">
    <property type="entry name" value="ACREF/ENVCD OPERON REPRESSOR-RELATED"/>
    <property type="match status" value="1"/>
</dbReference>
<dbReference type="GO" id="GO:0003677">
    <property type="term" value="F:DNA binding"/>
    <property type="evidence" value="ECO:0007669"/>
    <property type="project" value="UniProtKB-UniRule"/>
</dbReference>
<protein>
    <submittedName>
        <fullName evidence="4">TetR family transcriptional regulator</fullName>
    </submittedName>
</protein>
<comment type="caution">
    <text evidence="4">The sequence shown here is derived from an EMBL/GenBank/DDBJ whole genome shotgun (WGS) entry which is preliminary data.</text>
</comment>
<gene>
    <name evidence="4" type="ORF">HMPREF1630_06760</name>
</gene>
<dbReference type="AlphaFoldDB" id="A0A095YA75"/>
<sequence length="190" mass="22061">MAQVLKEEVRNRILEAAEKVFYKKDYRGAKLTEIAKEADIPVALIYTYFKNKEVLFDAVVSSVYINFESAFNEEESLEKGSASERFDEVGENYIHELLKDRKKLIILMDKSSGTKHTEAKQKLISQMQVHIEVSLKRQSKQEYDPMLAHILASNFTEGLLEIARHYQSEKWAKDMLKLIARCYYKGVESL</sequence>
<feature type="DNA-binding region" description="H-T-H motif" evidence="2">
    <location>
        <begin position="30"/>
        <end position="49"/>
    </location>
</feature>
<dbReference type="PRINTS" id="PR00455">
    <property type="entry name" value="HTHTETR"/>
</dbReference>
<evidence type="ECO:0000256" key="2">
    <source>
        <dbReference type="PROSITE-ProRule" id="PRU00335"/>
    </source>
</evidence>
<accession>A0A095YA75</accession>
<reference evidence="4 5" key="1">
    <citation type="submission" date="2014-07" db="EMBL/GenBank/DDBJ databases">
        <authorList>
            <person name="McCorrison J."/>
            <person name="Sanka R."/>
            <person name="Torralba M."/>
            <person name="Gillis M."/>
            <person name="Haft D.H."/>
            <person name="Methe B."/>
            <person name="Sutton G."/>
            <person name="Nelson K.E."/>
        </authorList>
    </citation>
    <scope>NUCLEOTIDE SEQUENCE [LARGE SCALE GENOMIC DNA]</scope>
    <source>
        <strain evidence="4 5">S7-1-13</strain>
    </source>
</reference>
<dbReference type="PROSITE" id="PS50977">
    <property type="entry name" value="HTH_TETR_2"/>
    <property type="match status" value="1"/>
</dbReference>